<organism evidence="4 5">
    <name type="scientific">Pectobacterium actinidiae</name>
    <dbReference type="NCBI Taxonomy" id="1507808"/>
    <lineage>
        <taxon>Bacteria</taxon>
        <taxon>Pseudomonadati</taxon>
        <taxon>Pseudomonadota</taxon>
        <taxon>Gammaproteobacteria</taxon>
        <taxon>Enterobacterales</taxon>
        <taxon>Pectobacteriaceae</taxon>
        <taxon>Pectobacterium</taxon>
    </lineage>
</organism>
<evidence type="ECO:0000256" key="1">
    <source>
        <dbReference type="ARBA" id="ARBA00022649"/>
    </source>
</evidence>
<dbReference type="OrthoDB" id="5689325at2"/>
<accession>A0A1V2R8A4</accession>
<proteinExistence type="inferred from homology"/>
<dbReference type="RefSeq" id="WP_039355529.1">
    <property type="nucleotide sequence ID" value="NZ_CP097896.1"/>
</dbReference>
<dbReference type="PANTHER" id="PTHR35401:SF2">
    <property type="entry name" value="ABC-TYPE TRANSPORT SYSTEM"/>
    <property type="match status" value="1"/>
</dbReference>
<dbReference type="Gene3D" id="1.20.5.780">
    <property type="entry name" value="Single helix bin"/>
    <property type="match status" value="1"/>
</dbReference>
<dbReference type="Proteomes" id="UP001617689">
    <property type="component" value="Unassembled WGS sequence"/>
</dbReference>
<dbReference type="GO" id="GO:0006355">
    <property type="term" value="P:regulation of DNA-templated transcription"/>
    <property type="evidence" value="ECO:0007669"/>
    <property type="project" value="InterPro"/>
</dbReference>
<dbReference type="PANTHER" id="PTHR35401">
    <property type="entry name" value="COPG FAMILY HELIX-TURN-HELIX PROTEIN-RELATED-RELATED"/>
    <property type="match status" value="1"/>
</dbReference>
<dbReference type="EMBL" id="JBIXLL010000005">
    <property type="protein sequence ID" value="MFJ5429551.1"/>
    <property type="molecule type" value="Genomic_DNA"/>
</dbReference>
<comment type="caution">
    <text evidence="4">The sequence shown here is derived from an EMBL/GenBank/DDBJ whole genome shotgun (WGS) entry which is preliminary data.</text>
</comment>
<evidence type="ECO:0000313" key="4">
    <source>
        <dbReference type="EMBL" id="ONK08689.1"/>
    </source>
</evidence>
<reference evidence="4" key="1">
    <citation type="submission" date="2016-11" db="EMBL/GenBank/DDBJ databases">
        <authorList>
            <person name="Jaros S."/>
            <person name="Januszkiewicz K."/>
            <person name="Wedrychowicz H."/>
        </authorList>
    </citation>
    <scope>NUCLEOTIDE SEQUENCE [LARGE SCALE GENOMIC DNA]</scope>
    <source>
        <strain evidence="4">ICMP 9972</strain>
    </source>
</reference>
<dbReference type="SUPFAM" id="SSF47598">
    <property type="entry name" value="Ribbon-helix-helix"/>
    <property type="match status" value="1"/>
</dbReference>
<dbReference type="Proteomes" id="UP000189286">
    <property type="component" value="Unassembled WGS sequence"/>
</dbReference>
<sequence>MPTTARLEARIPSELHALIKHAAELQGRTMTDFIITATQEAAKRAVEETAILRLAMEDQKQFADSLLSESPVSPALLGAMKRRKALGR</sequence>
<comment type="similarity">
    <text evidence="2">Belongs to the TacA antitoxin family.</text>
</comment>
<dbReference type="EMBL" id="MPUJ01000001">
    <property type="protein sequence ID" value="ONK08689.1"/>
    <property type="molecule type" value="Genomic_DNA"/>
</dbReference>
<evidence type="ECO:0000313" key="6">
    <source>
        <dbReference type="Proteomes" id="UP001617689"/>
    </source>
</evidence>
<keyword evidence="1" id="KW-1277">Toxin-antitoxin system</keyword>
<dbReference type="Pfam" id="PF08681">
    <property type="entry name" value="TacA1"/>
    <property type="match status" value="1"/>
</dbReference>
<evidence type="ECO:0000313" key="3">
    <source>
        <dbReference type="EMBL" id="MFJ5429551.1"/>
    </source>
</evidence>
<dbReference type="NCBIfam" id="NF041551">
    <property type="entry name" value="YlcI_YnfO_N"/>
    <property type="match status" value="1"/>
</dbReference>
<protein>
    <submittedName>
        <fullName evidence="3">DUF1778 domain-containing protein</fullName>
    </submittedName>
</protein>
<dbReference type="InterPro" id="IPR010985">
    <property type="entry name" value="Ribbon_hlx_hlx"/>
</dbReference>
<gene>
    <name evidence="3" type="ORF">ACIPUP_10315</name>
    <name evidence="4" type="ORF">BSK71_00190</name>
</gene>
<evidence type="ECO:0000313" key="5">
    <source>
        <dbReference type="Proteomes" id="UP000189286"/>
    </source>
</evidence>
<keyword evidence="6" id="KW-1185">Reference proteome</keyword>
<reference evidence="3 6" key="3">
    <citation type="submission" date="2024-10" db="EMBL/GenBank/DDBJ databases">
        <authorList>
            <person name="Lu C.-H."/>
        </authorList>
    </citation>
    <scope>NUCLEOTIDE SEQUENCE [LARGE SCALE GENOMIC DNA]</scope>
    <source>
        <strain evidence="3 6">22ZTDG03-2</strain>
    </source>
</reference>
<dbReference type="InterPro" id="IPR014795">
    <property type="entry name" value="TacA_1-like"/>
</dbReference>
<reference evidence="5" key="2">
    <citation type="submission" date="2016-11" db="EMBL/GenBank/DDBJ databases">
        <authorList>
            <person name="Panda P."/>
            <person name="Visnovsky S."/>
            <person name="Pitman A."/>
        </authorList>
    </citation>
    <scope>NUCLEOTIDE SEQUENCE [LARGE SCALE GENOMIC DNA]</scope>
    <source>
        <strain evidence="5">ICMP 9972</strain>
    </source>
</reference>
<dbReference type="AlphaFoldDB" id="A0A1V2R8A4"/>
<evidence type="ECO:0000256" key="2">
    <source>
        <dbReference type="ARBA" id="ARBA00049988"/>
    </source>
</evidence>
<name>A0A1V2R8A4_9GAMM</name>